<organism evidence="2 3">
    <name type="scientific">Roseibium aggregatum</name>
    <dbReference type="NCBI Taxonomy" id="187304"/>
    <lineage>
        <taxon>Bacteria</taxon>
        <taxon>Pseudomonadati</taxon>
        <taxon>Pseudomonadota</taxon>
        <taxon>Alphaproteobacteria</taxon>
        <taxon>Hyphomicrobiales</taxon>
        <taxon>Stappiaceae</taxon>
        <taxon>Roseibium</taxon>
    </lineage>
</organism>
<dbReference type="EMBL" id="JAEKJZ010000005">
    <property type="protein sequence ID" value="MBN9672809.1"/>
    <property type="molecule type" value="Genomic_DNA"/>
</dbReference>
<dbReference type="InterPro" id="IPR006342">
    <property type="entry name" value="FkbM_mtfrase"/>
</dbReference>
<dbReference type="GO" id="GO:0032259">
    <property type="term" value="P:methylation"/>
    <property type="evidence" value="ECO:0007669"/>
    <property type="project" value="UniProtKB-KW"/>
</dbReference>
<dbReference type="Gene3D" id="3.40.50.150">
    <property type="entry name" value="Vaccinia Virus protein VP39"/>
    <property type="match status" value="1"/>
</dbReference>
<protein>
    <submittedName>
        <fullName evidence="2">FkbM family methyltransferase</fullName>
    </submittedName>
</protein>
<keyword evidence="2" id="KW-0489">Methyltransferase</keyword>
<accession>A0A939J6H8</accession>
<dbReference type="InterPro" id="IPR029063">
    <property type="entry name" value="SAM-dependent_MTases_sf"/>
</dbReference>
<reference evidence="2" key="1">
    <citation type="submission" date="2020-12" db="EMBL/GenBank/DDBJ databases">
        <title>Oil enriched cultivation method for isolating marine PHA-producing bacteria.</title>
        <authorList>
            <person name="Zheng W."/>
            <person name="Yu S."/>
            <person name="Huang Y."/>
        </authorList>
    </citation>
    <scope>NUCLEOTIDE SEQUENCE</scope>
    <source>
        <strain evidence="2">SY-2-12</strain>
    </source>
</reference>
<name>A0A939J6H8_9HYPH</name>
<keyword evidence="2" id="KW-0808">Transferase</keyword>
<dbReference type="PANTHER" id="PTHR34203">
    <property type="entry name" value="METHYLTRANSFERASE, FKBM FAMILY PROTEIN"/>
    <property type="match status" value="1"/>
</dbReference>
<dbReference type="Proteomes" id="UP000664096">
    <property type="component" value="Unassembled WGS sequence"/>
</dbReference>
<dbReference type="SUPFAM" id="SSF53335">
    <property type="entry name" value="S-adenosyl-L-methionine-dependent methyltransferases"/>
    <property type="match status" value="1"/>
</dbReference>
<dbReference type="GO" id="GO:0008168">
    <property type="term" value="F:methyltransferase activity"/>
    <property type="evidence" value="ECO:0007669"/>
    <property type="project" value="UniProtKB-KW"/>
</dbReference>
<dbReference type="InterPro" id="IPR052514">
    <property type="entry name" value="SAM-dependent_MTase"/>
</dbReference>
<dbReference type="AlphaFoldDB" id="A0A939J6H8"/>
<dbReference type="PANTHER" id="PTHR34203:SF15">
    <property type="entry name" value="SLL1173 PROTEIN"/>
    <property type="match status" value="1"/>
</dbReference>
<feature type="domain" description="Methyltransferase FkbM" evidence="1">
    <location>
        <begin position="73"/>
        <end position="220"/>
    </location>
</feature>
<comment type="caution">
    <text evidence="2">The sequence shown here is derived from an EMBL/GenBank/DDBJ whole genome shotgun (WGS) entry which is preliminary data.</text>
</comment>
<dbReference type="RefSeq" id="WP_207142660.1">
    <property type="nucleotide sequence ID" value="NZ_JAEKJZ010000005.1"/>
</dbReference>
<dbReference type="Pfam" id="PF05050">
    <property type="entry name" value="Methyltransf_21"/>
    <property type="match status" value="1"/>
</dbReference>
<sequence length="243" mass="27857">MKSFKARYLRFWKSVAKRSRRFRLYTHSHHGRMLLDMSEPTSRELWAGYMYETKHYALVEDALKTEPADVFYDIGANWGGFSLCAARAGCPRIEAFEPNRKVFGSLAANILLNNFQDRIRAWNIAAGAEDESGYLAIDPRATDVSSLSPERMPEKWVYSDRQDCLIRRVDRFLPVSGKSVFIKIDVEGHEIEVLKGLTEILQANRVRILVETLGNREFDAAAERDYGLKVLKRMGKNIYLANG</sequence>
<evidence type="ECO:0000313" key="3">
    <source>
        <dbReference type="Proteomes" id="UP000664096"/>
    </source>
</evidence>
<proteinExistence type="predicted"/>
<dbReference type="NCBIfam" id="TIGR01444">
    <property type="entry name" value="fkbM_fam"/>
    <property type="match status" value="1"/>
</dbReference>
<evidence type="ECO:0000259" key="1">
    <source>
        <dbReference type="Pfam" id="PF05050"/>
    </source>
</evidence>
<gene>
    <name evidence="2" type="ORF">JF539_20810</name>
</gene>
<evidence type="ECO:0000313" key="2">
    <source>
        <dbReference type="EMBL" id="MBN9672809.1"/>
    </source>
</evidence>